<proteinExistence type="predicted"/>
<evidence type="ECO:0000313" key="2">
    <source>
        <dbReference type="Proteomes" id="UP000823674"/>
    </source>
</evidence>
<protein>
    <submittedName>
        <fullName evidence="1">Uncharacterized protein</fullName>
    </submittedName>
</protein>
<gene>
    <name evidence="1" type="primary">A05g507820.1_BraROA</name>
    <name evidence="1" type="ORF">IGI04_019960</name>
</gene>
<dbReference type="Proteomes" id="UP000823674">
    <property type="component" value="Chromosome A05"/>
</dbReference>
<reference evidence="1 2" key="1">
    <citation type="submission" date="2021-03" db="EMBL/GenBank/DDBJ databases">
        <authorList>
            <person name="King G.J."/>
            <person name="Bancroft I."/>
            <person name="Baten A."/>
            <person name="Bloomfield J."/>
            <person name="Borpatragohain P."/>
            <person name="He Z."/>
            <person name="Irish N."/>
            <person name="Irwin J."/>
            <person name="Liu K."/>
            <person name="Mauleon R.P."/>
            <person name="Moore J."/>
            <person name="Morris R."/>
            <person name="Ostergaard L."/>
            <person name="Wang B."/>
            <person name="Wells R."/>
        </authorList>
    </citation>
    <scope>NUCLEOTIDE SEQUENCE [LARGE SCALE GENOMIC DNA]</scope>
    <source>
        <strain evidence="1">R-o-18</strain>
        <tissue evidence="1">Leaf</tissue>
    </source>
</reference>
<organism evidence="1 2">
    <name type="scientific">Brassica rapa subsp. trilocularis</name>
    <dbReference type="NCBI Taxonomy" id="1813537"/>
    <lineage>
        <taxon>Eukaryota</taxon>
        <taxon>Viridiplantae</taxon>
        <taxon>Streptophyta</taxon>
        <taxon>Embryophyta</taxon>
        <taxon>Tracheophyta</taxon>
        <taxon>Spermatophyta</taxon>
        <taxon>Magnoliopsida</taxon>
        <taxon>eudicotyledons</taxon>
        <taxon>Gunneridae</taxon>
        <taxon>Pentapetalae</taxon>
        <taxon>rosids</taxon>
        <taxon>malvids</taxon>
        <taxon>Brassicales</taxon>
        <taxon>Brassicaceae</taxon>
        <taxon>Brassiceae</taxon>
        <taxon>Brassica</taxon>
    </lineage>
</organism>
<comment type="caution">
    <text evidence="1">The sequence shown here is derived from an EMBL/GenBank/DDBJ whole genome shotgun (WGS) entry which is preliminary data.</text>
</comment>
<accession>A0ABQ7MHC9</accession>
<name>A0ABQ7MHC9_BRACM</name>
<evidence type="ECO:0000313" key="1">
    <source>
        <dbReference type="EMBL" id="KAG5398146.1"/>
    </source>
</evidence>
<keyword evidence="2" id="KW-1185">Reference proteome</keyword>
<dbReference type="EMBL" id="JADBGQ010000005">
    <property type="protein sequence ID" value="KAG5398146.1"/>
    <property type="molecule type" value="Genomic_DNA"/>
</dbReference>
<sequence>MGTCKSQAACCACSLIQSHDCHQLLAAFFLGGKGQHNFLCYKTPPSLFWSSITTRKSERNFQKNQRERREKI</sequence>